<accession>A0A0A8YKT1</accession>
<protein>
    <submittedName>
        <fullName evidence="1">Uncharacterized protein</fullName>
    </submittedName>
</protein>
<dbReference type="EMBL" id="GBRH01270964">
    <property type="protein sequence ID" value="JAD26931.1"/>
    <property type="molecule type" value="Transcribed_RNA"/>
</dbReference>
<reference evidence="1" key="1">
    <citation type="submission" date="2014-09" db="EMBL/GenBank/DDBJ databases">
        <authorList>
            <person name="Magalhaes I.L.F."/>
            <person name="Oliveira U."/>
            <person name="Santos F.R."/>
            <person name="Vidigal T.H.D.A."/>
            <person name="Brescovit A.D."/>
            <person name="Santos A.J."/>
        </authorList>
    </citation>
    <scope>NUCLEOTIDE SEQUENCE</scope>
    <source>
        <tissue evidence="1">Shoot tissue taken approximately 20 cm above the soil surface</tissue>
    </source>
</reference>
<evidence type="ECO:0000313" key="1">
    <source>
        <dbReference type="EMBL" id="JAD26931.1"/>
    </source>
</evidence>
<dbReference type="AlphaFoldDB" id="A0A0A8YKT1"/>
<name>A0A0A8YKT1_ARUDO</name>
<proteinExistence type="predicted"/>
<organism evidence="1">
    <name type="scientific">Arundo donax</name>
    <name type="common">Giant reed</name>
    <name type="synonym">Donax arundinaceus</name>
    <dbReference type="NCBI Taxonomy" id="35708"/>
    <lineage>
        <taxon>Eukaryota</taxon>
        <taxon>Viridiplantae</taxon>
        <taxon>Streptophyta</taxon>
        <taxon>Embryophyta</taxon>
        <taxon>Tracheophyta</taxon>
        <taxon>Spermatophyta</taxon>
        <taxon>Magnoliopsida</taxon>
        <taxon>Liliopsida</taxon>
        <taxon>Poales</taxon>
        <taxon>Poaceae</taxon>
        <taxon>PACMAD clade</taxon>
        <taxon>Arundinoideae</taxon>
        <taxon>Arundineae</taxon>
        <taxon>Arundo</taxon>
    </lineage>
</organism>
<sequence>MGRLVRLAQGYELKQKALISFERGPD</sequence>
<reference evidence="1" key="2">
    <citation type="journal article" date="2015" name="Data Brief">
        <title>Shoot transcriptome of the giant reed, Arundo donax.</title>
        <authorList>
            <person name="Barrero R.A."/>
            <person name="Guerrero F.D."/>
            <person name="Moolhuijzen P."/>
            <person name="Goolsby J.A."/>
            <person name="Tidwell J."/>
            <person name="Bellgard S.E."/>
            <person name="Bellgard M.I."/>
        </authorList>
    </citation>
    <scope>NUCLEOTIDE SEQUENCE</scope>
    <source>
        <tissue evidence="1">Shoot tissue taken approximately 20 cm above the soil surface</tissue>
    </source>
</reference>